<reference evidence="4" key="1">
    <citation type="journal article" date="2019" name="Int. J. Syst. Evol. Microbiol.">
        <title>The Global Catalogue of Microorganisms (GCM) 10K type strain sequencing project: providing services to taxonomists for standard genome sequencing and annotation.</title>
        <authorList>
            <consortium name="The Broad Institute Genomics Platform"/>
            <consortium name="The Broad Institute Genome Sequencing Center for Infectious Disease"/>
            <person name="Wu L."/>
            <person name="Ma J."/>
        </authorList>
    </citation>
    <scope>NUCLEOTIDE SEQUENCE [LARGE SCALE GENOMIC DNA]</scope>
    <source>
        <strain evidence="4">JCM 31037</strain>
    </source>
</reference>
<proteinExistence type="predicted"/>
<evidence type="ECO:0000256" key="2">
    <source>
        <dbReference type="SAM" id="Phobius"/>
    </source>
</evidence>
<keyword evidence="2" id="KW-0472">Membrane</keyword>
<evidence type="ECO:0000313" key="3">
    <source>
        <dbReference type="EMBL" id="MFD1323156.1"/>
    </source>
</evidence>
<keyword evidence="2" id="KW-0812">Transmembrane</keyword>
<keyword evidence="4" id="KW-1185">Reference proteome</keyword>
<organism evidence="3 4">
    <name type="scientific">Micromonospora sonneratiae</name>
    <dbReference type="NCBI Taxonomy" id="1184706"/>
    <lineage>
        <taxon>Bacteria</taxon>
        <taxon>Bacillati</taxon>
        <taxon>Actinomycetota</taxon>
        <taxon>Actinomycetes</taxon>
        <taxon>Micromonosporales</taxon>
        <taxon>Micromonosporaceae</taxon>
        <taxon>Micromonospora</taxon>
    </lineage>
</organism>
<feature type="region of interest" description="Disordered" evidence="1">
    <location>
        <begin position="191"/>
        <end position="222"/>
    </location>
</feature>
<keyword evidence="2" id="KW-1133">Transmembrane helix</keyword>
<dbReference type="Proteomes" id="UP001597260">
    <property type="component" value="Unassembled WGS sequence"/>
</dbReference>
<comment type="caution">
    <text evidence="3">The sequence shown here is derived from an EMBL/GenBank/DDBJ whole genome shotgun (WGS) entry which is preliminary data.</text>
</comment>
<evidence type="ECO:0000256" key="1">
    <source>
        <dbReference type="SAM" id="MobiDB-lite"/>
    </source>
</evidence>
<feature type="transmembrane region" description="Helical" evidence="2">
    <location>
        <begin position="159"/>
        <end position="181"/>
    </location>
</feature>
<gene>
    <name evidence="3" type="ORF">ACFQ4H_18870</name>
</gene>
<accession>A0ABW3YHN8</accession>
<dbReference type="InterPro" id="IPR005226">
    <property type="entry name" value="UPF0014_fam"/>
</dbReference>
<name>A0ABW3YHN8_9ACTN</name>
<dbReference type="Pfam" id="PF03649">
    <property type="entry name" value="UPF0014"/>
    <property type="match status" value="1"/>
</dbReference>
<dbReference type="RefSeq" id="WP_377572306.1">
    <property type="nucleotide sequence ID" value="NZ_JBHTMP010000028.1"/>
</dbReference>
<protein>
    <submittedName>
        <fullName evidence="3">ABC transporter permease</fullName>
    </submittedName>
</protein>
<dbReference type="EMBL" id="JBHTMP010000028">
    <property type="protein sequence ID" value="MFD1323156.1"/>
    <property type="molecule type" value="Genomic_DNA"/>
</dbReference>
<sequence length="222" mass="22816">MPATGAQRIRAAVTGATTAVAGATTAVAGATTAVAGATTAVAYRRDYRRDRCGRRYYRRQRLVGLGQNAAMSSSTAIAVGPTLLVVLATLAAVGAVVVRWAGLGPGRAVLTAAFRATLQLAAVSLIIVAVLRAWSMTIAFVVVMYVVASVTSARRIGSLRASGLVALPIALGVAPALALLIGTGTVPGTLAHRRHPDRWRDDSGQPGRPAGPRRTTAASRRV</sequence>
<evidence type="ECO:0000313" key="4">
    <source>
        <dbReference type="Proteomes" id="UP001597260"/>
    </source>
</evidence>
<feature type="transmembrane region" description="Helical" evidence="2">
    <location>
        <begin position="76"/>
        <end position="101"/>
    </location>
</feature>